<evidence type="ECO:0000256" key="1">
    <source>
        <dbReference type="ARBA" id="ARBA00005859"/>
    </source>
</evidence>
<evidence type="ECO:0000313" key="12">
    <source>
        <dbReference type="EMBL" id="MCL6424314.1"/>
    </source>
</evidence>
<keyword evidence="3 8" id="KW-0479">Metal-binding</keyword>
<dbReference type="RefSeq" id="WP_249738392.1">
    <property type="nucleotide sequence ID" value="NZ_JAKNCJ010000011.1"/>
</dbReference>
<keyword evidence="2 8" id="KW-0436">Ligase</keyword>
<evidence type="ECO:0000256" key="7">
    <source>
        <dbReference type="ARBA" id="ARBA00023027"/>
    </source>
</evidence>
<dbReference type="HAMAP" id="MF_00193">
    <property type="entry name" value="NadE_ammonia_dep"/>
    <property type="match status" value="1"/>
</dbReference>
<proteinExistence type="inferred from homology"/>
<dbReference type="Gene3D" id="3.40.50.620">
    <property type="entry name" value="HUPs"/>
    <property type="match status" value="1"/>
</dbReference>
<organism evidence="12 13">
    <name type="scientific">Brachybacterium equifaecis</name>
    <dbReference type="NCBI Taxonomy" id="2910770"/>
    <lineage>
        <taxon>Bacteria</taxon>
        <taxon>Bacillati</taxon>
        <taxon>Actinomycetota</taxon>
        <taxon>Actinomycetes</taxon>
        <taxon>Micrococcales</taxon>
        <taxon>Dermabacteraceae</taxon>
        <taxon>Brachybacterium</taxon>
    </lineage>
</organism>
<comment type="subunit">
    <text evidence="8">Homodimer.</text>
</comment>
<evidence type="ECO:0000256" key="8">
    <source>
        <dbReference type="HAMAP-Rule" id="MF_00193"/>
    </source>
</evidence>
<evidence type="ECO:0000256" key="5">
    <source>
        <dbReference type="ARBA" id="ARBA00022840"/>
    </source>
</evidence>
<dbReference type="PANTHER" id="PTHR23090">
    <property type="entry name" value="NH 3 /GLUTAMINE-DEPENDENT NAD + SYNTHETASE"/>
    <property type="match status" value="1"/>
</dbReference>
<feature type="binding site" evidence="8">
    <location>
        <position position="179"/>
    </location>
    <ligand>
        <name>deamido-NAD(+)</name>
        <dbReference type="ChEBI" id="CHEBI:58437"/>
        <note>ligand shared between two neighboring subunits</note>
    </ligand>
</feature>
<dbReference type="Pfam" id="PF02540">
    <property type="entry name" value="NAD_synthase"/>
    <property type="match status" value="1"/>
</dbReference>
<dbReference type="SUPFAM" id="SSF52402">
    <property type="entry name" value="Adenine nucleotide alpha hydrolases-like"/>
    <property type="match status" value="1"/>
</dbReference>
<keyword evidence="7 8" id="KW-0520">NAD</keyword>
<keyword evidence="13" id="KW-1185">Reference proteome</keyword>
<comment type="caution">
    <text evidence="12">The sequence shown here is derived from an EMBL/GenBank/DDBJ whole genome shotgun (WGS) entry which is preliminary data.</text>
</comment>
<dbReference type="InterPro" id="IPR022926">
    <property type="entry name" value="NH(3)-dep_NAD(+)_synth"/>
</dbReference>
<keyword evidence="6 8" id="KW-0460">Magnesium</keyword>
<comment type="similarity">
    <text evidence="1 8 9">Belongs to the NAD synthetase family.</text>
</comment>
<evidence type="ECO:0000256" key="10">
    <source>
        <dbReference type="RuleBase" id="RU003812"/>
    </source>
</evidence>
<keyword evidence="4 8" id="KW-0547">Nucleotide-binding</keyword>
<feature type="binding site" description="in other chain" evidence="8">
    <location>
        <position position="172"/>
    </location>
    <ligand>
        <name>deamido-NAD(+)</name>
        <dbReference type="ChEBI" id="CHEBI:58437"/>
        <note>ligand shared between two neighboring subunits</note>
    </ligand>
</feature>
<dbReference type="InterPro" id="IPR022310">
    <property type="entry name" value="NAD/GMP_synthase"/>
</dbReference>
<evidence type="ECO:0000256" key="9">
    <source>
        <dbReference type="RuleBase" id="RU003811"/>
    </source>
</evidence>
<dbReference type="Proteomes" id="UP001203761">
    <property type="component" value="Unassembled WGS sequence"/>
</dbReference>
<dbReference type="EMBL" id="JAKNCJ010000011">
    <property type="protein sequence ID" value="MCL6424314.1"/>
    <property type="molecule type" value="Genomic_DNA"/>
</dbReference>
<dbReference type="CDD" id="cd00553">
    <property type="entry name" value="NAD_synthase"/>
    <property type="match status" value="1"/>
</dbReference>
<feature type="binding site" evidence="8">
    <location>
        <position position="159"/>
    </location>
    <ligand>
        <name>ATP</name>
        <dbReference type="ChEBI" id="CHEBI:30616"/>
    </ligand>
</feature>
<feature type="binding site" description="in other chain" evidence="8">
    <location>
        <position position="139"/>
    </location>
    <ligand>
        <name>deamido-NAD(+)</name>
        <dbReference type="ChEBI" id="CHEBI:58437"/>
        <note>ligand shared between two neighboring subunits</note>
    </ligand>
</feature>
<reference evidence="12" key="1">
    <citation type="submission" date="2022-02" db="EMBL/GenBank/DDBJ databases">
        <authorList>
            <person name="Lee M."/>
            <person name="Kim S.-J."/>
            <person name="Jung M.-Y."/>
        </authorList>
    </citation>
    <scope>NUCLEOTIDE SEQUENCE</scope>
    <source>
        <strain evidence="12">JHP9</strain>
    </source>
</reference>
<comment type="catalytic activity">
    <reaction evidence="8 10">
        <text>deamido-NAD(+) + NH4(+) + ATP = AMP + diphosphate + NAD(+) + H(+)</text>
        <dbReference type="Rhea" id="RHEA:21188"/>
        <dbReference type="ChEBI" id="CHEBI:15378"/>
        <dbReference type="ChEBI" id="CHEBI:28938"/>
        <dbReference type="ChEBI" id="CHEBI:30616"/>
        <dbReference type="ChEBI" id="CHEBI:33019"/>
        <dbReference type="ChEBI" id="CHEBI:57540"/>
        <dbReference type="ChEBI" id="CHEBI:58437"/>
        <dbReference type="ChEBI" id="CHEBI:456215"/>
        <dbReference type="EC" id="6.3.1.5"/>
    </reaction>
</comment>
<evidence type="ECO:0000259" key="11">
    <source>
        <dbReference type="Pfam" id="PF02540"/>
    </source>
</evidence>
<evidence type="ECO:0000313" key="13">
    <source>
        <dbReference type="Proteomes" id="UP001203761"/>
    </source>
</evidence>
<feature type="domain" description="NAD/GMP synthase" evidence="11">
    <location>
        <begin position="24"/>
        <end position="264"/>
    </location>
</feature>
<dbReference type="InterPro" id="IPR003694">
    <property type="entry name" value="NAD_synthase"/>
</dbReference>
<evidence type="ECO:0000256" key="3">
    <source>
        <dbReference type="ARBA" id="ARBA00022723"/>
    </source>
</evidence>
<accession>A0ABT0R3K2</accession>
<comment type="pathway">
    <text evidence="8">Cofactor biosynthesis; NAD(+) biosynthesis; NAD(+) from deamido-NAD(+) (ammonia route): step 1/1.</text>
</comment>
<name>A0ABT0R3K2_9MICO</name>
<dbReference type="GO" id="GO:0008795">
    <property type="term" value="F:NAD+ synthase activity"/>
    <property type="evidence" value="ECO:0007669"/>
    <property type="project" value="UniProtKB-EC"/>
</dbReference>
<keyword evidence="5 8" id="KW-0067">ATP-binding</keyword>
<feature type="binding site" evidence="8">
    <location>
        <position position="52"/>
    </location>
    <ligand>
        <name>Mg(2+)</name>
        <dbReference type="ChEBI" id="CHEBI:18420"/>
    </ligand>
</feature>
<feature type="binding site" evidence="8">
    <location>
        <position position="210"/>
    </location>
    <ligand>
        <name>ATP</name>
        <dbReference type="ChEBI" id="CHEBI:30616"/>
    </ligand>
</feature>
<feature type="binding site" evidence="8">
    <location>
        <position position="164"/>
    </location>
    <ligand>
        <name>Mg(2+)</name>
        <dbReference type="ChEBI" id="CHEBI:18420"/>
    </ligand>
</feature>
<sequence>MRELQRIIIAEMGVQPQIDPAAEVERRVRFLADYARTAHAKGFVLGISGGVDSTLGGRLGQLAAERLRAEGHDAEFVSVRLPHRLQADEADATAAMDFVGADTPVTIDIEPGTTGLVAAFERGTGRALSDFDRGNVKARMRMIAQYAIAGDKDLLVIGTDQAAESVSGFFTKFGDGGADVLPLFGLDKRQVRELARHLGAPEHLWKKMPTADLLDGKPGQADEVELGISYDVIDDYLEGKDVPDDAAEIIEQRWLRTRHKRTTPVSVLEDWWRDAPSA</sequence>
<evidence type="ECO:0000256" key="4">
    <source>
        <dbReference type="ARBA" id="ARBA00022741"/>
    </source>
</evidence>
<gene>
    <name evidence="8 12" type="primary">nadE</name>
    <name evidence="12" type="ORF">Bequi_13160</name>
</gene>
<evidence type="ECO:0000256" key="6">
    <source>
        <dbReference type="ARBA" id="ARBA00022842"/>
    </source>
</evidence>
<dbReference type="InterPro" id="IPR014729">
    <property type="entry name" value="Rossmann-like_a/b/a_fold"/>
</dbReference>
<feature type="binding site" description="in other chain" evidence="8">
    <location>
        <begin position="259"/>
        <end position="260"/>
    </location>
    <ligand>
        <name>deamido-NAD(+)</name>
        <dbReference type="ChEBI" id="CHEBI:58437"/>
        <note>ligand shared between two neighboring subunits</note>
    </ligand>
</feature>
<evidence type="ECO:0000256" key="2">
    <source>
        <dbReference type="ARBA" id="ARBA00022598"/>
    </source>
</evidence>
<feature type="binding site" evidence="8">
    <location>
        <position position="188"/>
    </location>
    <ligand>
        <name>ATP</name>
        <dbReference type="ChEBI" id="CHEBI:30616"/>
    </ligand>
</feature>
<dbReference type="EC" id="6.3.1.5" evidence="8 10"/>
<dbReference type="NCBIfam" id="NF001979">
    <property type="entry name" value="PRK00768.1"/>
    <property type="match status" value="1"/>
</dbReference>
<dbReference type="PANTHER" id="PTHR23090:SF7">
    <property type="entry name" value="NH(3)-DEPENDENT NAD(+) SYNTHETASE"/>
    <property type="match status" value="1"/>
</dbReference>
<protein>
    <recommendedName>
        <fullName evidence="8 10">NH(3)-dependent NAD(+) synthetase</fullName>
        <ecNumber evidence="8 10">6.3.1.5</ecNumber>
    </recommendedName>
</protein>
<dbReference type="NCBIfam" id="TIGR00552">
    <property type="entry name" value="nadE"/>
    <property type="match status" value="1"/>
</dbReference>
<feature type="binding site" evidence="8">
    <location>
        <begin position="46"/>
        <end position="53"/>
    </location>
    <ligand>
        <name>ATP</name>
        <dbReference type="ChEBI" id="CHEBI:30616"/>
    </ligand>
</feature>
<comment type="function">
    <text evidence="8">Catalyzes the ATP-dependent amidation of deamido-NAD to form NAD. Uses ammonia as a nitrogen source.</text>
</comment>